<sequence>MGLGILYSGRFNPDTSLPQFIAEVEAFATAFGWKQRVYEHDFPSLQFPNGYSETIYGIVVMPPNCDPVFLCFLSNGRLSSPLHLESFGDSREVIHQEYLYLLSVSTLLAGVDVHIKVVKMLKAIGNKYLLDFDVKDEGGYWDTENEEYLAATMLQQRQKMELVTCSRNGSTYFWGESIRLYLSRVMRDLIYKQ</sequence>
<protein>
    <submittedName>
        <fullName evidence="1">Uncharacterized protein</fullName>
    </submittedName>
</protein>
<dbReference type="EMBL" id="FMYP01000057">
    <property type="protein sequence ID" value="SDC86935.1"/>
    <property type="molecule type" value="Genomic_DNA"/>
</dbReference>
<keyword evidence="2" id="KW-1185">Reference proteome</keyword>
<evidence type="ECO:0000313" key="2">
    <source>
        <dbReference type="Proteomes" id="UP000199452"/>
    </source>
</evidence>
<proteinExistence type="predicted"/>
<dbReference type="Proteomes" id="UP000199452">
    <property type="component" value="Unassembled WGS sequence"/>
</dbReference>
<dbReference type="RefSeq" id="WP_092439837.1">
    <property type="nucleotide sequence ID" value="NZ_FMYP01000057.1"/>
</dbReference>
<dbReference type="AlphaFoldDB" id="A0A1G6Q5P7"/>
<reference evidence="1 2" key="1">
    <citation type="submission" date="2016-09" db="EMBL/GenBank/DDBJ databases">
        <authorList>
            <person name="Capua I."/>
            <person name="De Benedictis P."/>
            <person name="Joannis T."/>
            <person name="Lombin L.H."/>
            <person name="Cattoli G."/>
        </authorList>
    </citation>
    <scope>NUCLEOTIDE SEQUENCE [LARGE SCALE GENOMIC DNA]</scope>
    <source>
        <strain evidence="1 2">A7P-90m</strain>
    </source>
</reference>
<evidence type="ECO:0000313" key="1">
    <source>
        <dbReference type="EMBL" id="SDC86935.1"/>
    </source>
</evidence>
<dbReference type="OrthoDB" id="8073112at2"/>
<name>A0A1G6Q5P7_9BACT</name>
<organism evidence="1 2">
    <name type="scientific">Williamwhitmania taraxaci</name>
    <dbReference type="NCBI Taxonomy" id="1640674"/>
    <lineage>
        <taxon>Bacteria</taxon>
        <taxon>Pseudomonadati</taxon>
        <taxon>Bacteroidota</taxon>
        <taxon>Bacteroidia</taxon>
        <taxon>Bacteroidales</taxon>
        <taxon>Williamwhitmaniaceae</taxon>
        <taxon>Williamwhitmania</taxon>
    </lineage>
</organism>
<gene>
    <name evidence="1" type="ORF">SAMN05216323_105728</name>
</gene>
<accession>A0A1G6Q5P7</accession>